<keyword evidence="3" id="KW-0687">Ribonucleoprotein</keyword>
<dbReference type="PANTHER" id="PTHR11880:SF2">
    <property type="entry name" value="SMALL RIBOSOMAL SUBUNIT PROTEIN US19"/>
    <property type="match status" value="1"/>
</dbReference>
<evidence type="ECO:0000256" key="3">
    <source>
        <dbReference type="ARBA" id="ARBA00023274"/>
    </source>
</evidence>
<sequence length="113" mass="13103">VDLHGRDLDQLLDMSYRQPMVAAAWNLQGRQHFLPTGLHKAPAEKPEVVKVHLQGVIILCEAVGGTRETFNQLEIKPEMFHCYLSEYSITYRPMDHSWLDIRVTHSFPFIPFK</sequence>
<gene>
    <name evidence="5" type="ORF">EI555_008092</name>
</gene>
<dbReference type="GO" id="GO:0006412">
    <property type="term" value="P:translation"/>
    <property type="evidence" value="ECO:0007669"/>
    <property type="project" value="InterPro"/>
</dbReference>
<dbReference type="Gene3D" id="3.30.860.10">
    <property type="entry name" value="30s Ribosomal Protein S19, Chain A"/>
    <property type="match status" value="1"/>
</dbReference>
<dbReference type="GO" id="GO:0000028">
    <property type="term" value="P:ribosomal small subunit assembly"/>
    <property type="evidence" value="ECO:0007669"/>
    <property type="project" value="TreeGrafter"/>
</dbReference>
<protein>
    <recommendedName>
        <fullName evidence="4">40S ribosomal protein S15</fullName>
    </recommendedName>
</protein>
<feature type="non-terminal residue" evidence="5">
    <location>
        <position position="1"/>
    </location>
</feature>
<dbReference type="SUPFAM" id="SSF54570">
    <property type="entry name" value="Ribosomal protein S19"/>
    <property type="match status" value="1"/>
</dbReference>
<comment type="similarity">
    <text evidence="1">Belongs to the universal ribosomal protein uS19 family.</text>
</comment>
<proteinExistence type="inferred from homology"/>
<dbReference type="InterPro" id="IPR023575">
    <property type="entry name" value="Ribosomal_uS19_SF"/>
</dbReference>
<dbReference type="Proteomes" id="UP000308365">
    <property type="component" value="Unassembled WGS sequence"/>
</dbReference>
<dbReference type="PANTHER" id="PTHR11880">
    <property type="entry name" value="RIBOSOMAL PROTEIN S19P FAMILY MEMBER"/>
    <property type="match status" value="1"/>
</dbReference>
<dbReference type="Pfam" id="PF00203">
    <property type="entry name" value="Ribosomal_S19"/>
    <property type="match status" value="1"/>
</dbReference>
<organism evidence="5 6">
    <name type="scientific">Monodon monoceros</name>
    <name type="common">Narwhal</name>
    <name type="synonym">Ceratodon monodon</name>
    <dbReference type="NCBI Taxonomy" id="40151"/>
    <lineage>
        <taxon>Eukaryota</taxon>
        <taxon>Metazoa</taxon>
        <taxon>Chordata</taxon>
        <taxon>Craniata</taxon>
        <taxon>Vertebrata</taxon>
        <taxon>Euteleostomi</taxon>
        <taxon>Mammalia</taxon>
        <taxon>Eutheria</taxon>
        <taxon>Laurasiatheria</taxon>
        <taxon>Artiodactyla</taxon>
        <taxon>Whippomorpha</taxon>
        <taxon>Cetacea</taxon>
        <taxon>Odontoceti</taxon>
        <taxon>Monodontidae</taxon>
        <taxon>Monodon</taxon>
    </lineage>
</organism>
<dbReference type="InterPro" id="IPR002222">
    <property type="entry name" value="Ribosomal_uS19"/>
</dbReference>
<evidence type="ECO:0000256" key="1">
    <source>
        <dbReference type="ARBA" id="ARBA00007345"/>
    </source>
</evidence>
<comment type="caution">
    <text evidence="5">The sequence shown here is derived from an EMBL/GenBank/DDBJ whole genome shotgun (WGS) entry which is preliminary data.</text>
</comment>
<evidence type="ECO:0000256" key="2">
    <source>
        <dbReference type="ARBA" id="ARBA00022980"/>
    </source>
</evidence>
<evidence type="ECO:0000256" key="4">
    <source>
        <dbReference type="ARBA" id="ARBA00035469"/>
    </source>
</evidence>
<dbReference type="EMBL" id="RWIC01000101">
    <property type="protein sequence ID" value="TKC49908.1"/>
    <property type="molecule type" value="Genomic_DNA"/>
</dbReference>
<accession>A0A4U1FJ56</accession>
<evidence type="ECO:0000313" key="5">
    <source>
        <dbReference type="EMBL" id="TKC49908.1"/>
    </source>
</evidence>
<dbReference type="AlphaFoldDB" id="A0A4U1FJ56"/>
<evidence type="ECO:0000313" key="6">
    <source>
        <dbReference type="Proteomes" id="UP000308365"/>
    </source>
</evidence>
<keyword evidence="2" id="KW-0689">Ribosomal protein</keyword>
<name>A0A4U1FJ56_MONMO</name>
<reference evidence="6" key="1">
    <citation type="journal article" date="2019" name="IScience">
        <title>Narwhal Genome Reveals Long-Term Low Genetic Diversity despite Current Large Abundance Size.</title>
        <authorList>
            <person name="Westbury M.V."/>
            <person name="Petersen B."/>
            <person name="Garde E."/>
            <person name="Heide-Jorgensen M.P."/>
            <person name="Lorenzen E.D."/>
        </authorList>
    </citation>
    <scope>NUCLEOTIDE SEQUENCE [LARGE SCALE GENOMIC DNA]</scope>
</reference>
<dbReference type="GO" id="GO:0022627">
    <property type="term" value="C:cytosolic small ribosomal subunit"/>
    <property type="evidence" value="ECO:0007669"/>
    <property type="project" value="TreeGrafter"/>
</dbReference>
<dbReference type="GO" id="GO:0003735">
    <property type="term" value="F:structural constituent of ribosome"/>
    <property type="evidence" value="ECO:0007669"/>
    <property type="project" value="InterPro"/>
</dbReference>